<dbReference type="Proteomes" id="UP000193061">
    <property type="component" value="Unassembled WGS sequence"/>
</dbReference>
<evidence type="ECO:0000313" key="2">
    <source>
        <dbReference type="EMBL" id="SLN52592.1"/>
    </source>
</evidence>
<evidence type="ECO:0000259" key="1">
    <source>
        <dbReference type="PROSITE" id="PS51819"/>
    </source>
</evidence>
<dbReference type="Pfam" id="PF00903">
    <property type="entry name" value="Glyoxalase"/>
    <property type="match status" value="1"/>
</dbReference>
<dbReference type="PANTHER" id="PTHR35006">
    <property type="entry name" value="GLYOXALASE FAMILY PROTEIN (AFU_ORTHOLOGUE AFUA_5G14830)"/>
    <property type="match status" value="1"/>
</dbReference>
<name>A0A1X6ZJ15_9RHOB</name>
<keyword evidence="3" id="KW-1185">Reference proteome</keyword>
<feature type="domain" description="VOC" evidence="1">
    <location>
        <begin position="3"/>
        <end position="124"/>
    </location>
</feature>
<dbReference type="Gene3D" id="3.10.180.10">
    <property type="entry name" value="2,3-Dihydroxybiphenyl 1,2-Dioxygenase, domain 1"/>
    <property type="match status" value="1"/>
</dbReference>
<evidence type="ECO:0000313" key="3">
    <source>
        <dbReference type="Proteomes" id="UP000193061"/>
    </source>
</evidence>
<dbReference type="SUPFAM" id="SSF54593">
    <property type="entry name" value="Glyoxalase/Bleomycin resistance protein/Dihydroxybiphenyl dioxygenase"/>
    <property type="match status" value="1"/>
</dbReference>
<organism evidence="2 3">
    <name type="scientific">Roseovarius albus</name>
    <dbReference type="NCBI Taxonomy" id="1247867"/>
    <lineage>
        <taxon>Bacteria</taxon>
        <taxon>Pseudomonadati</taxon>
        <taxon>Pseudomonadota</taxon>
        <taxon>Alphaproteobacteria</taxon>
        <taxon>Rhodobacterales</taxon>
        <taxon>Roseobacteraceae</taxon>
        <taxon>Roseovarius</taxon>
    </lineage>
</organism>
<protein>
    <submittedName>
        <fullName evidence="2">Glyoxalase-like domain protein</fullName>
    </submittedName>
</protein>
<gene>
    <name evidence="2" type="ORF">ROA7450_02648</name>
</gene>
<sequence>MTVVDHLSLGASDIAQARTFYDAVLGTLGVSALAEGDGFAAYGKDRVEFLILPPFDGQAATGGNGTHVAFAAASKELVRQAHVAGLAAGGSDEGSPGPREAYPMPVFTAFLRDPEGNKVEIIHNGFSAV</sequence>
<dbReference type="RefSeq" id="WP_085806277.1">
    <property type="nucleotide sequence ID" value="NZ_FWFX01000008.1"/>
</dbReference>
<dbReference type="PANTHER" id="PTHR35006:SF2">
    <property type="entry name" value="GLYOXALASE FAMILY PROTEIN (AFU_ORTHOLOGUE AFUA_5G14830)"/>
    <property type="match status" value="1"/>
</dbReference>
<dbReference type="EMBL" id="FWFX01000008">
    <property type="protein sequence ID" value="SLN52592.1"/>
    <property type="molecule type" value="Genomic_DNA"/>
</dbReference>
<dbReference type="OrthoDB" id="9807407at2"/>
<reference evidence="2 3" key="1">
    <citation type="submission" date="2017-03" db="EMBL/GenBank/DDBJ databases">
        <authorList>
            <person name="Afonso C.L."/>
            <person name="Miller P.J."/>
            <person name="Scott M.A."/>
            <person name="Spackman E."/>
            <person name="Goraichik I."/>
            <person name="Dimitrov K.M."/>
            <person name="Suarez D.L."/>
            <person name="Swayne D.E."/>
        </authorList>
    </citation>
    <scope>NUCLEOTIDE SEQUENCE [LARGE SCALE GENOMIC DNA]</scope>
    <source>
        <strain evidence="2 3">CECT 7450</strain>
    </source>
</reference>
<dbReference type="InterPro" id="IPR037523">
    <property type="entry name" value="VOC_core"/>
</dbReference>
<dbReference type="AlphaFoldDB" id="A0A1X6ZJ15"/>
<dbReference type="PROSITE" id="PS51819">
    <property type="entry name" value="VOC"/>
    <property type="match status" value="1"/>
</dbReference>
<accession>A0A1X6ZJ15</accession>
<dbReference type="InterPro" id="IPR004360">
    <property type="entry name" value="Glyas_Fos-R_dOase_dom"/>
</dbReference>
<dbReference type="InterPro" id="IPR029068">
    <property type="entry name" value="Glyas_Bleomycin-R_OHBP_Dase"/>
</dbReference>
<proteinExistence type="predicted"/>
<dbReference type="CDD" id="cd07262">
    <property type="entry name" value="VOC_like"/>
    <property type="match status" value="1"/>
</dbReference>